<dbReference type="AlphaFoldDB" id="A0A0U0ZLS7"/>
<keyword evidence="1" id="KW-0503">Monooxygenase</keyword>
<gene>
    <name evidence="1" type="primary">hapE_11</name>
    <name evidence="1" type="ORF">ERS075579_02361</name>
</gene>
<evidence type="ECO:0000313" key="2">
    <source>
        <dbReference type="Proteomes" id="UP000045782"/>
    </source>
</evidence>
<proteinExistence type="predicted"/>
<evidence type="ECO:0000313" key="1">
    <source>
        <dbReference type="EMBL" id="CPV52221.1"/>
    </source>
</evidence>
<reference evidence="1 2" key="1">
    <citation type="submission" date="2015-03" db="EMBL/GenBank/DDBJ databases">
        <authorList>
            <person name="Murphy D."/>
        </authorList>
    </citation>
    <scope>NUCLEOTIDE SEQUENCE [LARGE SCALE GENOMIC DNA]</scope>
    <source>
        <strain evidence="1 2">PAP088</strain>
    </source>
</reference>
<dbReference type="Pfam" id="PF13738">
    <property type="entry name" value="Pyr_redox_3"/>
    <property type="match status" value="1"/>
</dbReference>
<keyword evidence="1" id="KW-0560">Oxidoreductase</keyword>
<dbReference type="PANTHER" id="PTHR42877:SF4">
    <property type="entry name" value="FAD_NAD(P)-BINDING DOMAIN-CONTAINING PROTEIN-RELATED"/>
    <property type="match status" value="1"/>
</dbReference>
<organism evidence="1 2">
    <name type="scientific">Mycobacteroides abscessus</name>
    <dbReference type="NCBI Taxonomy" id="36809"/>
    <lineage>
        <taxon>Bacteria</taxon>
        <taxon>Bacillati</taxon>
        <taxon>Actinomycetota</taxon>
        <taxon>Actinomycetes</taxon>
        <taxon>Mycobacteriales</taxon>
        <taxon>Mycobacteriaceae</taxon>
        <taxon>Mycobacteroides</taxon>
    </lineage>
</organism>
<dbReference type="PRINTS" id="PR00411">
    <property type="entry name" value="PNDRDTASEI"/>
</dbReference>
<dbReference type="InterPro" id="IPR051209">
    <property type="entry name" value="FAD-bind_Monooxygenase_sf"/>
</dbReference>
<dbReference type="RefSeq" id="WP_016892790.1">
    <property type="nucleotide sequence ID" value="NZ_CSWP01000004.1"/>
</dbReference>
<accession>A0A0U0ZLS7</accession>
<dbReference type="SUPFAM" id="SSF51905">
    <property type="entry name" value="FAD/NAD(P)-binding domain"/>
    <property type="match status" value="1"/>
</dbReference>
<dbReference type="Gene3D" id="3.50.50.60">
    <property type="entry name" value="FAD/NAD(P)-binding domain"/>
    <property type="match status" value="2"/>
</dbReference>
<dbReference type="PANTHER" id="PTHR42877">
    <property type="entry name" value="L-ORNITHINE N(5)-MONOOXYGENASE-RELATED"/>
    <property type="match status" value="1"/>
</dbReference>
<name>A0A0U0ZLS7_9MYCO</name>
<protein>
    <submittedName>
        <fullName evidence="1">Probable monooxygenase</fullName>
        <ecNumber evidence="1">1.14.13.84</ecNumber>
    </submittedName>
</protein>
<sequence>MSDTRDPRVIVVGAGMAGIAVGHKLKEAGFNDFTILEKGDDVGGVWYWNRYPGLTCDVPSQAYQYPFAPRTDWPRLFATGSEIQAYHRQVAEDLDVMPHIRCGQEVTAAEFTGSGWRVTTAAGEALECDFLIAATGVLHHPNIPDIPGLDSFQGAVVHTARWDDSVRLEGKRVAAIGTGSTGVQVVSAMQPVVAQVTSFIRTPQWVLWAPMSLRQPKFVGKLLDALPTQRIVRFTALTGTDALVNIVTRPGWGRRLVQQYARACLHLIRDKELRQKLTPDYEPLCKRQVLSGSFHRAVQKPNVEIVTDRITRITPTGIVTVDGTEREFDVIVLATGFQAHNYMRPMNLVGKDGYSIDEAWEKGPKAYRMTAIPGFPNFFTVLGPNSPTGSIWLQHTAERTAEYIISWLHRFARGEINTVEVSPEATDEFNDQAREAMKPTVWATGCNSWYLTEDGSVDLWPFDRKTMEQMLASPEESHYIVR</sequence>
<dbReference type="InterPro" id="IPR036188">
    <property type="entry name" value="FAD/NAD-bd_sf"/>
</dbReference>
<dbReference type="Proteomes" id="UP000045782">
    <property type="component" value="Unassembled WGS sequence"/>
</dbReference>
<dbReference type="EC" id="1.14.13.84" evidence="1"/>
<dbReference type="GO" id="GO:0033767">
    <property type="term" value="F:4-hydroxyacetophenone monooxygenase activity"/>
    <property type="evidence" value="ECO:0007669"/>
    <property type="project" value="UniProtKB-EC"/>
</dbReference>
<dbReference type="EMBL" id="CSWP01000004">
    <property type="protein sequence ID" value="CPV52221.1"/>
    <property type="molecule type" value="Genomic_DNA"/>
</dbReference>